<protein>
    <submittedName>
        <fullName evidence="2">Uncharacterized protein</fullName>
    </submittedName>
</protein>
<name>A0ABQ8TU60_PERAM</name>
<dbReference type="Proteomes" id="UP001148838">
    <property type="component" value="Unassembled WGS sequence"/>
</dbReference>
<feature type="compositionally biased region" description="Basic residues" evidence="1">
    <location>
        <begin position="54"/>
        <end position="63"/>
    </location>
</feature>
<feature type="region of interest" description="Disordered" evidence="1">
    <location>
        <begin position="17"/>
        <end position="93"/>
    </location>
</feature>
<evidence type="ECO:0000256" key="1">
    <source>
        <dbReference type="SAM" id="MobiDB-lite"/>
    </source>
</evidence>
<proteinExistence type="predicted"/>
<organism evidence="2 3">
    <name type="scientific">Periplaneta americana</name>
    <name type="common">American cockroach</name>
    <name type="synonym">Blatta americana</name>
    <dbReference type="NCBI Taxonomy" id="6978"/>
    <lineage>
        <taxon>Eukaryota</taxon>
        <taxon>Metazoa</taxon>
        <taxon>Ecdysozoa</taxon>
        <taxon>Arthropoda</taxon>
        <taxon>Hexapoda</taxon>
        <taxon>Insecta</taxon>
        <taxon>Pterygota</taxon>
        <taxon>Neoptera</taxon>
        <taxon>Polyneoptera</taxon>
        <taxon>Dictyoptera</taxon>
        <taxon>Blattodea</taxon>
        <taxon>Blattoidea</taxon>
        <taxon>Blattidae</taxon>
        <taxon>Blattinae</taxon>
        <taxon>Periplaneta</taxon>
    </lineage>
</organism>
<sequence length="93" mass="10375">MWIWRRMERVKWTDRIRNEAETDQEEEKELIGSLAEKKLPTEGCIGSNGERKKSSGKPHRKKSSGVMSGDRGGHGVGPSPTVKECVIEESAHG</sequence>
<dbReference type="EMBL" id="JAJSOF020000003">
    <property type="protein sequence ID" value="KAJ4449210.1"/>
    <property type="molecule type" value="Genomic_DNA"/>
</dbReference>
<gene>
    <name evidence="2" type="ORF">ANN_00607</name>
</gene>
<evidence type="ECO:0000313" key="3">
    <source>
        <dbReference type="Proteomes" id="UP001148838"/>
    </source>
</evidence>
<comment type="caution">
    <text evidence="2">The sequence shown here is derived from an EMBL/GenBank/DDBJ whole genome shotgun (WGS) entry which is preliminary data.</text>
</comment>
<keyword evidence="3" id="KW-1185">Reference proteome</keyword>
<accession>A0ABQ8TU60</accession>
<reference evidence="2 3" key="1">
    <citation type="journal article" date="2022" name="Allergy">
        <title>Genome assembly and annotation of Periplaneta americana reveal a comprehensive cockroach allergen profile.</title>
        <authorList>
            <person name="Wang L."/>
            <person name="Xiong Q."/>
            <person name="Saelim N."/>
            <person name="Wang L."/>
            <person name="Nong W."/>
            <person name="Wan A.T."/>
            <person name="Shi M."/>
            <person name="Liu X."/>
            <person name="Cao Q."/>
            <person name="Hui J.H.L."/>
            <person name="Sookrung N."/>
            <person name="Leung T.F."/>
            <person name="Tungtrongchitr A."/>
            <person name="Tsui S.K.W."/>
        </authorList>
    </citation>
    <scope>NUCLEOTIDE SEQUENCE [LARGE SCALE GENOMIC DNA]</scope>
    <source>
        <strain evidence="2">PWHHKU_190912</strain>
    </source>
</reference>
<evidence type="ECO:0000313" key="2">
    <source>
        <dbReference type="EMBL" id="KAJ4449210.1"/>
    </source>
</evidence>